<dbReference type="EMBL" id="CAJPWZ010001742">
    <property type="protein sequence ID" value="CAG2222310.1"/>
    <property type="molecule type" value="Genomic_DNA"/>
</dbReference>
<evidence type="ECO:0000313" key="2">
    <source>
        <dbReference type="Proteomes" id="UP000683360"/>
    </source>
</evidence>
<reference evidence="1" key="1">
    <citation type="submission" date="2021-03" db="EMBL/GenBank/DDBJ databases">
        <authorList>
            <person name="Bekaert M."/>
        </authorList>
    </citation>
    <scope>NUCLEOTIDE SEQUENCE</scope>
</reference>
<keyword evidence="2" id="KW-1185">Reference proteome</keyword>
<protein>
    <submittedName>
        <fullName evidence="1">Uncharacterized protein</fullName>
    </submittedName>
</protein>
<sequence length="162" mass="18612">MYCQNEPPPMVLPDEERSVGLVDRNVDQHYLSTVPTLYEEGNYHPGKTTWVDRAKKAGINVKNNDEECIKWAILWALHHDEVDPKQTDRVTQYHRWQKELNLVSLKDINKFEKANSTVAVNVFGHMTVTTGERTTAGSKICPGWCRTRFRTTMERFTCATGA</sequence>
<proteinExistence type="predicted"/>
<gene>
    <name evidence="1" type="ORF">MEDL_35645</name>
</gene>
<dbReference type="AlphaFoldDB" id="A0A8S3SQB2"/>
<dbReference type="OrthoDB" id="414982at2759"/>
<comment type="caution">
    <text evidence="1">The sequence shown here is derived from an EMBL/GenBank/DDBJ whole genome shotgun (WGS) entry which is preliminary data.</text>
</comment>
<dbReference type="Proteomes" id="UP000683360">
    <property type="component" value="Unassembled WGS sequence"/>
</dbReference>
<organism evidence="1 2">
    <name type="scientific">Mytilus edulis</name>
    <name type="common">Blue mussel</name>
    <dbReference type="NCBI Taxonomy" id="6550"/>
    <lineage>
        <taxon>Eukaryota</taxon>
        <taxon>Metazoa</taxon>
        <taxon>Spiralia</taxon>
        <taxon>Lophotrochozoa</taxon>
        <taxon>Mollusca</taxon>
        <taxon>Bivalvia</taxon>
        <taxon>Autobranchia</taxon>
        <taxon>Pteriomorphia</taxon>
        <taxon>Mytilida</taxon>
        <taxon>Mytiloidea</taxon>
        <taxon>Mytilidae</taxon>
        <taxon>Mytilinae</taxon>
        <taxon>Mytilus</taxon>
    </lineage>
</organism>
<name>A0A8S3SQB2_MYTED</name>
<evidence type="ECO:0000313" key="1">
    <source>
        <dbReference type="EMBL" id="CAG2222310.1"/>
    </source>
</evidence>
<accession>A0A8S3SQB2</accession>